<reference evidence="2" key="1">
    <citation type="submission" date="2020-02" db="EMBL/GenBank/DDBJ databases">
        <authorList>
            <person name="Meier V. D."/>
        </authorList>
    </citation>
    <scope>NUCLEOTIDE SEQUENCE</scope>
    <source>
        <strain evidence="2">AVDCRST_MAG30</strain>
    </source>
</reference>
<feature type="non-terminal residue" evidence="2">
    <location>
        <position position="172"/>
    </location>
</feature>
<accession>A0A6J4STX6</accession>
<gene>
    <name evidence="2" type="ORF">AVDCRST_MAG30-2159</name>
</gene>
<feature type="compositionally biased region" description="Basic and acidic residues" evidence="1">
    <location>
        <begin position="1"/>
        <end position="16"/>
    </location>
</feature>
<dbReference type="EMBL" id="CADCVS010000283">
    <property type="protein sequence ID" value="CAA9505172.1"/>
    <property type="molecule type" value="Genomic_DNA"/>
</dbReference>
<feature type="compositionally biased region" description="Basic and acidic residues" evidence="1">
    <location>
        <begin position="153"/>
        <end position="165"/>
    </location>
</feature>
<evidence type="ECO:0000313" key="2">
    <source>
        <dbReference type="EMBL" id="CAA9505172.1"/>
    </source>
</evidence>
<feature type="region of interest" description="Disordered" evidence="1">
    <location>
        <begin position="71"/>
        <end position="172"/>
    </location>
</feature>
<feature type="region of interest" description="Disordered" evidence="1">
    <location>
        <begin position="1"/>
        <end position="45"/>
    </location>
</feature>
<proteinExistence type="predicted"/>
<name>A0A6J4STX6_9ACTN</name>
<evidence type="ECO:0000256" key="1">
    <source>
        <dbReference type="SAM" id="MobiDB-lite"/>
    </source>
</evidence>
<organism evidence="2">
    <name type="scientific">uncultured Solirubrobacteraceae bacterium</name>
    <dbReference type="NCBI Taxonomy" id="1162706"/>
    <lineage>
        <taxon>Bacteria</taxon>
        <taxon>Bacillati</taxon>
        <taxon>Actinomycetota</taxon>
        <taxon>Thermoleophilia</taxon>
        <taxon>Solirubrobacterales</taxon>
        <taxon>Solirubrobacteraceae</taxon>
        <taxon>environmental samples</taxon>
    </lineage>
</organism>
<feature type="compositionally biased region" description="Basic and acidic residues" evidence="1">
    <location>
        <begin position="23"/>
        <end position="35"/>
    </location>
</feature>
<sequence length="172" mass="19290">ELRRPDLPAAAREHGGRHPGHLRRLDHGVPADGRRARPRRPGPRQLLLAQRVGLHRRRDDLHHPLHVLLHRGHLQPGRPGGQPQEVRRLHPRRATRAADGRVPGPHPRAADLPRRAVPGGRGGPADDHHQPDLGQLLLRRHLDPHRDRRGPRHHEAARGAADDAQLRGLPEV</sequence>
<feature type="non-terminal residue" evidence="2">
    <location>
        <position position="1"/>
    </location>
</feature>
<protein>
    <submittedName>
        <fullName evidence="2">Protein translocase subunit SecY</fullName>
    </submittedName>
</protein>
<dbReference type="AlphaFoldDB" id="A0A6J4STX6"/>